<name>A0A8S5SX67_9CAUD</name>
<proteinExistence type="predicted"/>
<reference evidence="1" key="1">
    <citation type="journal article" date="2021" name="Proc. Natl. Acad. Sci. U.S.A.">
        <title>A Catalog of Tens of Thousands of Viruses from Human Metagenomes Reveals Hidden Associations with Chronic Diseases.</title>
        <authorList>
            <person name="Tisza M.J."/>
            <person name="Buck C.B."/>
        </authorList>
    </citation>
    <scope>NUCLEOTIDE SEQUENCE</scope>
    <source>
        <strain evidence="1">CtZHD14</strain>
    </source>
</reference>
<dbReference type="EMBL" id="BK032687">
    <property type="protein sequence ID" value="DAF55287.1"/>
    <property type="molecule type" value="Genomic_DNA"/>
</dbReference>
<accession>A0A8S5SX67</accession>
<protein>
    <submittedName>
        <fullName evidence="1">Uncharacterized protein</fullName>
    </submittedName>
</protein>
<organism evidence="1">
    <name type="scientific">Siphoviridae sp. ctZHD14</name>
    <dbReference type="NCBI Taxonomy" id="2827891"/>
    <lineage>
        <taxon>Viruses</taxon>
        <taxon>Duplodnaviria</taxon>
        <taxon>Heunggongvirae</taxon>
        <taxon>Uroviricota</taxon>
        <taxon>Caudoviricetes</taxon>
    </lineage>
</organism>
<evidence type="ECO:0000313" key="1">
    <source>
        <dbReference type="EMBL" id="DAF55287.1"/>
    </source>
</evidence>
<sequence length="237" mass="27883">MDGNYDYVKKTLTAFISHNKNGKLLRDICYNCDITEAESIEDYYAKRANNSFPWWAAGMTKFVFSIPDVDNYVFKIPFLTRFWYKGTNKEERLPQEDYCKYEAENYKLAKEKGVSDFFAETVYLCTFKDVPIYISEDASISALDYCSISAWHETSNRSKQWSSAHFERQQGFGFDDEYAPIAWLADRVDLLKIIDLLDFFREYKIVDIHSGNFVYTKDSILIIDYSGFGRYRYEDSC</sequence>